<sequence length="30" mass="3690">MYKTEIITVKSHMSRKVSRERRKGKLNFEH</sequence>
<evidence type="ECO:0000313" key="3">
    <source>
        <dbReference type="Proteomes" id="UP000234681"/>
    </source>
</evidence>
<feature type="non-terminal residue" evidence="2">
    <location>
        <position position="30"/>
    </location>
</feature>
<evidence type="ECO:0000313" key="2">
    <source>
        <dbReference type="EMBL" id="EDM11643.1"/>
    </source>
</evidence>
<name>A6JFP7_RAT</name>
<gene>
    <name evidence="2" type="ORF">rCG_30426</name>
</gene>
<proteinExistence type="predicted"/>
<evidence type="ECO:0000256" key="1">
    <source>
        <dbReference type="SAM" id="MobiDB-lite"/>
    </source>
</evidence>
<organism evidence="2 3">
    <name type="scientific">Rattus norvegicus</name>
    <name type="common">Rat</name>
    <dbReference type="NCBI Taxonomy" id="10116"/>
    <lineage>
        <taxon>Eukaryota</taxon>
        <taxon>Metazoa</taxon>
        <taxon>Chordata</taxon>
        <taxon>Craniata</taxon>
        <taxon>Vertebrata</taxon>
        <taxon>Euteleostomi</taxon>
        <taxon>Mammalia</taxon>
        <taxon>Eutheria</taxon>
        <taxon>Euarchontoglires</taxon>
        <taxon>Glires</taxon>
        <taxon>Rodentia</taxon>
        <taxon>Myomorpha</taxon>
        <taxon>Muroidea</taxon>
        <taxon>Muridae</taxon>
        <taxon>Murinae</taxon>
        <taxon>Rattus</taxon>
    </lineage>
</organism>
<dbReference type="EMBL" id="CH473984">
    <property type="protein sequence ID" value="EDM11643.1"/>
    <property type="molecule type" value="Genomic_DNA"/>
</dbReference>
<protein>
    <submittedName>
        <fullName evidence="2">RCG30426</fullName>
    </submittedName>
</protein>
<dbReference type="Proteomes" id="UP000234681">
    <property type="component" value="Chromosome 5"/>
</dbReference>
<reference evidence="3" key="1">
    <citation type="submission" date="2005-09" db="EMBL/GenBank/DDBJ databases">
        <authorList>
            <person name="Mural R.J."/>
            <person name="Li P.W."/>
            <person name="Adams M.D."/>
            <person name="Amanatides P.G."/>
            <person name="Baden-Tillson H."/>
            <person name="Barnstead M."/>
            <person name="Chin S.H."/>
            <person name="Dew I."/>
            <person name="Evans C.A."/>
            <person name="Ferriera S."/>
            <person name="Flanigan M."/>
            <person name="Fosler C."/>
            <person name="Glodek A."/>
            <person name="Gu Z."/>
            <person name="Holt R.A."/>
            <person name="Jennings D."/>
            <person name="Kraft C.L."/>
            <person name="Lu F."/>
            <person name="Nguyen T."/>
            <person name="Nusskern D.R."/>
            <person name="Pfannkoch C.M."/>
            <person name="Sitter C."/>
            <person name="Sutton G.G."/>
            <person name="Venter J.C."/>
            <person name="Wang Z."/>
            <person name="Woodage T."/>
            <person name="Zheng X.H."/>
            <person name="Zhong F."/>
        </authorList>
    </citation>
    <scope>NUCLEOTIDE SEQUENCE [LARGE SCALE GENOMIC DNA]</scope>
    <source>
        <strain>BN</strain>
        <strain evidence="3">Sprague-Dawley</strain>
    </source>
</reference>
<dbReference type="AlphaFoldDB" id="A6JFP7"/>
<feature type="compositionally biased region" description="Basic residues" evidence="1">
    <location>
        <begin position="12"/>
        <end position="30"/>
    </location>
</feature>
<accession>A6JFP7</accession>
<feature type="region of interest" description="Disordered" evidence="1">
    <location>
        <begin position="10"/>
        <end position="30"/>
    </location>
</feature>